<evidence type="ECO:0000313" key="5">
    <source>
        <dbReference type="Proteomes" id="UP000835052"/>
    </source>
</evidence>
<sequence length="247" mass="29150">MLIRQAFALGGRRILHTSSASCSSSQDHYQVLGLRPGASAKEIKGAYYKLSKKHHPDTNPDNKEEASRLFHQVAMAYEVLSSDEKRKLYDMTRIRTSNVSDVYEGRPMPRRSATKQYTDVDIDYKNFEQFQRNTRRRPQYHSHFDMPNEFYSELGGKRQIFKSEYEEDPEKTGSMYKDSRAAQREQEELRREFEREQERLQKKYPIPTFEQLMREKRDKERKESAQHIAAFFAAAFVIACTTFFASR</sequence>
<comment type="caution">
    <text evidence="4">The sequence shown here is derived from an EMBL/GenBank/DDBJ whole genome shotgun (WGS) entry which is preliminary data.</text>
</comment>
<dbReference type="PANTHER" id="PTHR44145:SF4">
    <property type="entry name" value="J DOMAIN-CONTAINING PROTEIN"/>
    <property type="match status" value="1"/>
</dbReference>
<accession>A0A8S1GZT5</accession>
<gene>
    <name evidence="4" type="ORF">CAUJ_LOCUS4392</name>
</gene>
<dbReference type="SUPFAM" id="SSF46565">
    <property type="entry name" value="Chaperone J-domain"/>
    <property type="match status" value="1"/>
</dbReference>
<dbReference type="AlphaFoldDB" id="A0A8S1GZT5"/>
<protein>
    <recommendedName>
        <fullName evidence="3">J domain-containing protein</fullName>
    </recommendedName>
</protein>
<dbReference type="Pfam" id="PF00226">
    <property type="entry name" value="DnaJ"/>
    <property type="match status" value="1"/>
</dbReference>
<dbReference type="OrthoDB" id="376357at2759"/>
<dbReference type="SMART" id="SM00271">
    <property type="entry name" value="DnaJ"/>
    <property type="match status" value="1"/>
</dbReference>
<evidence type="ECO:0000256" key="2">
    <source>
        <dbReference type="SAM" id="Phobius"/>
    </source>
</evidence>
<name>A0A8S1GZT5_9PELO</name>
<dbReference type="InterPro" id="IPR001623">
    <property type="entry name" value="DnaJ_domain"/>
</dbReference>
<keyword evidence="2" id="KW-0472">Membrane</keyword>
<evidence type="ECO:0000256" key="1">
    <source>
        <dbReference type="SAM" id="MobiDB-lite"/>
    </source>
</evidence>
<dbReference type="EMBL" id="CAJGYM010000008">
    <property type="protein sequence ID" value="CAD6188473.1"/>
    <property type="molecule type" value="Genomic_DNA"/>
</dbReference>
<keyword evidence="2" id="KW-1133">Transmembrane helix</keyword>
<dbReference type="Gene3D" id="1.10.287.110">
    <property type="entry name" value="DnaJ domain"/>
    <property type="match status" value="1"/>
</dbReference>
<feature type="transmembrane region" description="Helical" evidence="2">
    <location>
        <begin position="224"/>
        <end position="245"/>
    </location>
</feature>
<organism evidence="4 5">
    <name type="scientific">Caenorhabditis auriculariae</name>
    <dbReference type="NCBI Taxonomy" id="2777116"/>
    <lineage>
        <taxon>Eukaryota</taxon>
        <taxon>Metazoa</taxon>
        <taxon>Ecdysozoa</taxon>
        <taxon>Nematoda</taxon>
        <taxon>Chromadorea</taxon>
        <taxon>Rhabditida</taxon>
        <taxon>Rhabditina</taxon>
        <taxon>Rhabditomorpha</taxon>
        <taxon>Rhabditoidea</taxon>
        <taxon>Rhabditidae</taxon>
        <taxon>Peloderinae</taxon>
        <taxon>Caenorhabditis</taxon>
    </lineage>
</organism>
<dbReference type="PROSITE" id="PS50076">
    <property type="entry name" value="DNAJ_2"/>
    <property type="match status" value="1"/>
</dbReference>
<reference evidence="4" key="1">
    <citation type="submission" date="2020-10" db="EMBL/GenBank/DDBJ databases">
        <authorList>
            <person name="Kikuchi T."/>
        </authorList>
    </citation>
    <scope>NUCLEOTIDE SEQUENCE</scope>
    <source>
        <strain evidence="4">NKZ352</strain>
    </source>
</reference>
<dbReference type="PRINTS" id="PR00625">
    <property type="entry name" value="JDOMAIN"/>
</dbReference>
<proteinExistence type="predicted"/>
<keyword evidence="5" id="KW-1185">Reference proteome</keyword>
<evidence type="ECO:0000313" key="4">
    <source>
        <dbReference type="EMBL" id="CAD6188473.1"/>
    </source>
</evidence>
<dbReference type="Proteomes" id="UP000835052">
    <property type="component" value="Unassembled WGS sequence"/>
</dbReference>
<dbReference type="GO" id="GO:0005739">
    <property type="term" value="C:mitochondrion"/>
    <property type="evidence" value="ECO:0007669"/>
    <property type="project" value="TreeGrafter"/>
</dbReference>
<dbReference type="PANTHER" id="PTHR44145">
    <property type="entry name" value="DNAJ HOMOLOG SUBFAMILY A MEMBER 3, MITOCHONDRIAL"/>
    <property type="match status" value="1"/>
</dbReference>
<keyword evidence="2" id="KW-0812">Transmembrane</keyword>
<feature type="domain" description="J" evidence="3">
    <location>
        <begin position="27"/>
        <end position="93"/>
    </location>
</feature>
<dbReference type="CDD" id="cd06257">
    <property type="entry name" value="DnaJ"/>
    <property type="match status" value="1"/>
</dbReference>
<feature type="region of interest" description="Disordered" evidence="1">
    <location>
        <begin position="164"/>
        <end position="185"/>
    </location>
</feature>
<dbReference type="GO" id="GO:0007005">
    <property type="term" value="P:mitochondrion organization"/>
    <property type="evidence" value="ECO:0007669"/>
    <property type="project" value="TreeGrafter"/>
</dbReference>
<evidence type="ECO:0000259" key="3">
    <source>
        <dbReference type="PROSITE" id="PS50076"/>
    </source>
</evidence>
<dbReference type="InterPro" id="IPR036869">
    <property type="entry name" value="J_dom_sf"/>
</dbReference>
<dbReference type="FunFam" id="1.10.287.110:FF:000221">
    <property type="entry name" value="Protein CBR-DNJ-18"/>
    <property type="match status" value="1"/>
</dbReference>
<dbReference type="GO" id="GO:0043066">
    <property type="term" value="P:negative regulation of apoptotic process"/>
    <property type="evidence" value="ECO:0007669"/>
    <property type="project" value="TreeGrafter"/>
</dbReference>
<dbReference type="InterPro" id="IPR051938">
    <property type="entry name" value="Apopto_cytoskel_mod"/>
</dbReference>